<evidence type="ECO:0000256" key="8">
    <source>
        <dbReference type="SAM" id="SignalP"/>
    </source>
</evidence>
<keyword evidence="8" id="KW-0732">Signal</keyword>
<evidence type="ECO:0000313" key="11">
    <source>
        <dbReference type="Proteomes" id="UP000033956"/>
    </source>
</evidence>
<dbReference type="RefSeq" id="WP_045275079.1">
    <property type="nucleotide sequence ID" value="NZ_BAAAUP010000003.1"/>
</dbReference>
<dbReference type="PANTHER" id="PTHR43806">
    <property type="entry name" value="PEPTIDASE S8"/>
    <property type="match status" value="1"/>
</dbReference>
<gene>
    <name evidence="10" type="primary">apr_1</name>
    <name evidence="10" type="ORF">RS81_01119</name>
</gene>
<feature type="active site" description="Charge relay system" evidence="5 6">
    <location>
        <position position="271"/>
    </location>
</feature>
<evidence type="ECO:0000259" key="9">
    <source>
        <dbReference type="Pfam" id="PF00082"/>
    </source>
</evidence>
<dbReference type="STRING" id="92835.RS81_01119"/>
<feature type="signal peptide" evidence="8">
    <location>
        <begin position="1"/>
        <end position="28"/>
    </location>
</feature>
<feature type="domain" description="Peptidase S8/S53" evidence="9">
    <location>
        <begin position="230"/>
        <end position="481"/>
    </location>
</feature>
<dbReference type="InterPro" id="IPR036852">
    <property type="entry name" value="Peptidase_S8/S53_dom_sf"/>
</dbReference>
<dbReference type="EMBL" id="JYIZ01000041">
    <property type="protein sequence ID" value="KJL42618.1"/>
    <property type="molecule type" value="Genomic_DNA"/>
</dbReference>
<proteinExistence type="inferred from homology"/>
<keyword evidence="11" id="KW-1185">Reference proteome</keyword>
<evidence type="ECO:0000313" key="10">
    <source>
        <dbReference type="EMBL" id="KJL42618.1"/>
    </source>
</evidence>
<dbReference type="PRINTS" id="PR00723">
    <property type="entry name" value="SUBTILISIN"/>
</dbReference>
<dbReference type="Gene3D" id="3.40.50.200">
    <property type="entry name" value="Peptidase S8/S53 domain"/>
    <property type="match status" value="1"/>
</dbReference>
<dbReference type="InterPro" id="IPR023828">
    <property type="entry name" value="Peptidase_S8_Ser-AS"/>
</dbReference>
<feature type="chain" id="PRO_5005633882" evidence="8">
    <location>
        <begin position="29"/>
        <end position="1236"/>
    </location>
</feature>
<dbReference type="InterPro" id="IPR023827">
    <property type="entry name" value="Peptidase_S8_Asp-AS"/>
</dbReference>
<dbReference type="PATRIC" id="fig|92835.4.peg.1138"/>
<sequence>MLPPARARLAAIAAGLALATGVITPAFASTGSDEPPAVDDTAIPAGESKTVTLITGDVVHVTTLPTGKDTVTVDAVSGAPDTIQTVQIDDDVYVLPEAASKYLSSGALDRQLFNVSDLIEYGYDDASSSGIPVIAQYDMRARAARTAPTGSEQTLALGSIDGAALQTDSEQSTAFWSALTAPATARAGGSGELAGGAITKLWLDGQVSSTLEVSVPLVGAPEAWAAGHDGSGARVAVLDTGIDAEHPDVADVVTEAVSFVPGEEVTDVNGHGTHVAATVAGSGAASNGTHTGVAPGAEVVVGKVLSDAGTGQDSWIIAGMEWAVTDGGADIVSMSLGDDERNDQDNPMAQAVNELSERHDALFVIAAGNSGAKGTIGTPGTAEAALTIAATDDDDDLAPFSSRGPRGLDDGLKPDMAAPGVGITAARSQYSSGSGLFKTLSGTSMATPHVAGAAAILVGAHPDWSAPRLKSALMSSAVELDYTAYEVGTGRLDIPAALDGVDATGSVYFGKVAWGDADPEPVTKTITCSNDTDTALELTLTSTSSGPDGAVDLVELSAETLTVPAHGTATVDATASFGSAPTAGNHLGQVVATAADGSVAARTTTGLTREDERYDLDITVLGPDGKPARADVLTFQYGTTSFVERSTDPATGTVATQRVAPGTFAVMTKLRFGSGAGTDNTYWLTAPHLTVADGDAHIVLDASKAVPVELKTPKKSAPYTSRVEWFHDAGLGDEPTTFLSSLNVAPGSRMWMLPTGDVAGGEYDFTMRWSKTEPLLDLAVKSGSDKTAVAGLYQRSSARLDGRVDLAVVDAGDGTPDEIAAADAEGAALLVADDPTLTPAGRAARAAAAAEAGAELLILANSQAGALYDAAGGSVVPTISVSTDTGAALAATAESGARLTGSATRYPDYTYDYVHTWKGSAPENLTLSPRERDLVKITDRFVDPQPKLMYIHRFDCPAYLLRCFGSSQDWMTGSDHVVYVSPAQKDAGSTWVAAVETVAPSWYLTTDEESYTPGERETLDWFEIAAPRQGGGFTESYSRGLQLRANVPSGSASEQLSGYYPSGAKLASRLYKGDTLLRSSSSQSVAVNVPAATGPQTYRYELDVTAPAGTVNSTRTATAWTFVDDQAEDGDLPIIGLSYDAPADLSGEVLRASLVTITPSHIEGARNTGKFTSLTAQVSFDEGATWKKAHAVRVGDSWTVPFLAPKGSSSVSLRTTVNDDAGNAVTQEIIRAVGVR</sequence>
<dbReference type="Proteomes" id="UP000033956">
    <property type="component" value="Unassembled WGS sequence"/>
</dbReference>
<dbReference type="Gene3D" id="3.50.30.30">
    <property type="match status" value="1"/>
</dbReference>
<dbReference type="PANTHER" id="PTHR43806:SF11">
    <property type="entry name" value="CEREVISIN-RELATED"/>
    <property type="match status" value="1"/>
</dbReference>
<dbReference type="InterPro" id="IPR050131">
    <property type="entry name" value="Peptidase_S8_subtilisin-like"/>
</dbReference>
<evidence type="ECO:0000256" key="6">
    <source>
        <dbReference type="PROSITE-ProRule" id="PRU01240"/>
    </source>
</evidence>
<dbReference type="GO" id="GO:0004252">
    <property type="term" value="F:serine-type endopeptidase activity"/>
    <property type="evidence" value="ECO:0007669"/>
    <property type="project" value="UniProtKB-UniRule"/>
</dbReference>
<keyword evidence="2 6" id="KW-0645">Protease</keyword>
<accession>A0A0M2HEI1</accession>
<feature type="active site" description="Charge relay system" evidence="5 6">
    <location>
        <position position="239"/>
    </location>
</feature>
<dbReference type="SUPFAM" id="SSF52743">
    <property type="entry name" value="Subtilisin-like"/>
    <property type="match status" value="1"/>
</dbReference>
<keyword evidence="3 6" id="KW-0378">Hydrolase</keyword>
<evidence type="ECO:0000256" key="2">
    <source>
        <dbReference type="ARBA" id="ARBA00022670"/>
    </source>
</evidence>
<keyword evidence="4 6" id="KW-0720">Serine protease</keyword>
<protein>
    <submittedName>
        <fullName evidence="10">Subtilisin Carlsberg</fullName>
        <ecNumber evidence="10">3.4.21.62</ecNumber>
    </submittedName>
</protein>
<comment type="caution">
    <text evidence="10">The sequence shown here is derived from an EMBL/GenBank/DDBJ whole genome shotgun (WGS) entry which is preliminary data.</text>
</comment>
<name>A0A0M2HEI1_9MICO</name>
<dbReference type="AlphaFoldDB" id="A0A0M2HEI1"/>
<dbReference type="GO" id="GO:0006508">
    <property type="term" value="P:proteolysis"/>
    <property type="evidence" value="ECO:0007669"/>
    <property type="project" value="UniProtKB-KW"/>
</dbReference>
<evidence type="ECO:0000256" key="7">
    <source>
        <dbReference type="RuleBase" id="RU003355"/>
    </source>
</evidence>
<organism evidence="10 11">
    <name type="scientific">Microbacterium terrae</name>
    <dbReference type="NCBI Taxonomy" id="69369"/>
    <lineage>
        <taxon>Bacteria</taxon>
        <taxon>Bacillati</taxon>
        <taxon>Actinomycetota</taxon>
        <taxon>Actinomycetes</taxon>
        <taxon>Micrococcales</taxon>
        <taxon>Microbacteriaceae</taxon>
        <taxon>Microbacterium</taxon>
    </lineage>
</organism>
<dbReference type="EC" id="3.4.21.62" evidence="10"/>
<comment type="similarity">
    <text evidence="1 6 7">Belongs to the peptidase S8 family.</text>
</comment>
<dbReference type="OrthoDB" id="9813435at2"/>
<dbReference type="PROSITE" id="PS00136">
    <property type="entry name" value="SUBTILASE_ASP"/>
    <property type="match status" value="1"/>
</dbReference>
<evidence type="ECO:0000256" key="4">
    <source>
        <dbReference type="ARBA" id="ARBA00022825"/>
    </source>
</evidence>
<reference evidence="10 11" key="1">
    <citation type="submission" date="2015-02" db="EMBL/GenBank/DDBJ databases">
        <title>Draft genome sequences of ten Microbacterium spp. with emphasis on heavy metal contaminated environments.</title>
        <authorList>
            <person name="Corretto E."/>
        </authorList>
    </citation>
    <scope>NUCLEOTIDE SEQUENCE [LARGE SCALE GENOMIC DNA]</scope>
    <source>
        <strain evidence="10 11">DSM 12510</strain>
    </source>
</reference>
<dbReference type="InterPro" id="IPR000209">
    <property type="entry name" value="Peptidase_S8/S53_dom"/>
</dbReference>
<dbReference type="PROSITE" id="PS51892">
    <property type="entry name" value="SUBTILASE"/>
    <property type="match status" value="1"/>
</dbReference>
<dbReference type="PROSITE" id="PS00138">
    <property type="entry name" value="SUBTILASE_SER"/>
    <property type="match status" value="1"/>
</dbReference>
<evidence type="ECO:0000256" key="1">
    <source>
        <dbReference type="ARBA" id="ARBA00011073"/>
    </source>
</evidence>
<feature type="active site" description="Charge relay system" evidence="5 6">
    <location>
        <position position="444"/>
    </location>
</feature>
<dbReference type="Pfam" id="PF00082">
    <property type="entry name" value="Peptidase_S8"/>
    <property type="match status" value="1"/>
</dbReference>
<evidence type="ECO:0000256" key="3">
    <source>
        <dbReference type="ARBA" id="ARBA00022801"/>
    </source>
</evidence>
<evidence type="ECO:0000256" key="5">
    <source>
        <dbReference type="PIRSR" id="PIRSR615500-1"/>
    </source>
</evidence>
<dbReference type="InterPro" id="IPR015500">
    <property type="entry name" value="Peptidase_S8_subtilisin-rel"/>
</dbReference>